<evidence type="ECO:0000313" key="1">
    <source>
        <dbReference type="EMBL" id="XBS47666.1"/>
    </source>
</evidence>
<dbReference type="EMBL" id="PP856017">
    <property type="protein sequence ID" value="XBS47666.1"/>
    <property type="molecule type" value="Genomic_DNA"/>
</dbReference>
<accession>A0AAU7PFC0</accession>
<protein>
    <submittedName>
        <fullName evidence="1">Uncharacterized protein</fullName>
    </submittedName>
</protein>
<name>A0AAU7PFC0_9VIRU</name>
<proteinExistence type="predicted"/>
<reference evidence="1" key="1">
    <citation type="submission" date="2024-05" db="EMBL/GenBank/DDBJ databases">
        <title>Isolation and characterization of the novel Burkholderia jumbo bacteriophage Surprise13.</title>
        <authorList>
            <person name="Supina B.S.I."/>
            <person name="Dennis J."/>
        </authorList>
    </citation>
    <scope>NUCLEOTIDE SEQUENCE</scope>
</reference>
<sequence>MNESDTHELIRKLATVASDPVYQPQSVEEAVVKDVASATSLPNGREQGNLFGRLTMTGQKYSTTEIEIAIQDLVEAGIIKIWQPSGAAVVNRPTFYQFTIEFAKLMSKSVKGRVIESTSFLEANVKIKGNEITLQDLAQFNKHVPWLLENYPDIKEVYCGGVRLSREEAAILLGEIEKQEIFYKD</sequence>
<gene>
    <name evidence="1" type="ORF">SURPRISE13_134</name>
</gene>
<organism evidence="1">
    <name type="scientific">Burkholderia phage vB_BgluM-SURPRISE13</name>
    <dbReference type="NCBI Taxonomy" id="3159457"/>
    <lineage>
        <taxon>Viruses</taxon>
    </lineage>
</organism>